<dbReference type="EMBL" id="BTSX01000004">
    <property type="protein sequence ID" value="GMS97505.1"/>
    <property type="molecule type" value="Genomic_DNA"/>
</dbReference>
<evidence type="ECO:0000313" key="1">
    <source>
        <dbReference type="EMBL" id="GMS97503.1"/>
    </source>
</evidence>
<accession>A0AAV5TSP7</accession>
<dbReference type="AlphaFoldDB" id="A0AAV5TSP7"/>
<dbReference type="PANTHER" id="PTHR40326:SF1">
    <property type="entry name" value="RING-TYPE DOMAIN-CONTAINING PROTEIN-RELATED"/>
    <property type="match status" value="1"/>
</dbReference>
<feature type="non-terminal residue" evidence="2">
    <location>
        <position position="1"/>
    </location>
</feature>
<name>A0AAV5TSP7_9BILA</name>
<evidence type="ECO:0000313" key="2">
    <source>
        <dbReference type="EMBL" id="GMS97505.1"/>
    </source>
</evidence>
<dbReference type="EMBL" id="BTSX01000004">
    <property type="protein sequence ID" value="GMS97503.1"/>
    <property type="molecule type" value="Genomic_DNA"/>
</dbReference>
<organism evidence="2 3">
    <name type="scientific">Pristionchus entomophagus</name>
    <dbReference type="NCBI Taxonomy" id="358040"/>
    <lineage>
        <taxon>Eukaryota</taxon>
        <taxon>Metazoa</taxon>
        <taxon>Ecdysozoa</taxon>
        <taxon>Nematoda</taxon>
        <taxon>Chromadorea</taxon>
        <taxon>Rhabditida</taxon>
        <taxon>Rhabditina</taxon>
        <taxon>Diplogasteromorpha</taxon>
        <taxon>Diplogasteroidea</taxon>
        <taxon>Neodiplogasteridae</taxon>
        <taxon>Pristionchus</taxon>
    </lineage>
</organism>
<sequence>QIWDNKLKFVTRVETSGRLPYISALYIEKHGHLMVCDRKNEMGGLRVYMLEAQAVTEEEKVKQQLLQLQGGRF</sequence>
<proteinExistence type="predicted"/>
<dbReference type="Proteomes" id="UP001432027">
    <property type="component" value="Unassembled WGS sequence"/>
</dbReference>
<evidence type="ECO:0000313" key="3">
    <source>
        <dbReference type="Proteomes" id="UP001432027"/>
    </source>
</evidence>
<comment type="caution">
    <text evidence="2">The sequence shown here is derived from an EMBL/GenBank/DDBJ whole genome shotgun (WGS) entry which is preliminary data.</text>
</comment>
<reference evidence="2" key="1">
    <citation type="submission" date="2023-10" db="EMBL/GenBank/DDBJ databases">
        <title>Genome assembly of Pristionchus species.</title>
        <authorList>
            <person name="Yoshida K."/>
            <person name="Sommer R.J."/>
        </authorList>
    </citation>
    <scope>NUCLEOTIDE SEQUENCE</scope>
    <source>
        <strain evidence="2">RS0144</strain>
    </source>
</reference>
<protein>
    <submittedName>
        <fullName evidence="2">Uncharacterized protein</fullName>
    </submittedName>
</protein>
<keyword evidence="3" id="KW-1185">Reference proteome</keyword>
<gene>
    <name evidence="1" type="ORF">PENTCL1PPCAC_19678</name>
    <name evidence="2" type="ORF">PENTCL1PPCAC_19680</name>
</gene>
<dbReference type="PANTHER" id="PTHR40326">
    <property type="entry name" value="PROTEIN CBG10816"/>
    <property type="match status" value="1"/>
</dbReference>